<evidence type="ECO:0000256" key="1">
    <source>
        <dbReference type="ARBA" id="ARBA00022428"/>
    </source>
</evidence>
<dbReference type="InterPro" id="IPR013342">
    <property type="entry name" value="Mandelate_racemase_C"/>
</dbReference>
<dbReference type="GO" id="GO:0070205">
    <property type="term" value="F:2-succinyl-6-hydroxy-2,4-cyclohexadiene-1-carboxylate synthase activity"/>
    <property type="evidence" value="ECO:0007669"/>
    <property type="project" value="InterPro"/>
</dbReference>
<keyword evidence="5" id="KW-0786">Thiamine pyrophosphate</keyword>
<dbReference type="SMART" id="SM00922">
    <property type="entry name" value="MR_MLE"/>
    <property type="match status" value="1"/>
</dbReference>
<dbReference type="Pfam" id="PF02776">
    <property type="entry name" value="TPP_enzyme_N"/>
    <property type="match status" value="1"/>
</dbReference>
<dbReference type="SUPFAM" id="SSF54826">
    <property type="entry name" value="Enolase N-terminal domain-like"/>
    <property type="match status" value="1"/>
</dbReference>
<dbReference type="Pfam" id="PF00561">
    <property type="entry name" value="Abhydrolase_1"/>
    <property type="match status" value="1"/>
</dbReference>
<evidence type="ECO:0000259" key="8">
    <source>
        <dbReference type="SMART" id="SM00922"/>
    </source>
</evidence>
<sequence>MTANPLPLTTSSPTSTNFHLPNIRRSLLRKPHSSPPFRFPSKMHFLSLSPNPNFKLLSSLPQFSHVVRLTNSDDFSTENNDFSDSILDFCVTRTLSPALTLQRGIEKIKEALENLKSEPPCFNLGILRIQVAVPPSAKALNLFWAQDENSLLFPQFYLSRKEISLDCTREVFGIGAAVEFMTSSSCSSGEWKSFKRCLSVDSPLIIAYGLLGAHFNRESSLLKHESGAFYCFIPQIELVECDGISLLAATLAWNDCTFQTFEHMICSLESSLLQASYRIGYTRNKCKKTCMASMLKKFGIKDDANIQMVRIDAPLLDGMGTGLGHFEPEVASCSSQFLIRLMPTIAVSCNVHYHTTEIYSTMQSCCNINAVWASLIIEECTRLGITYFCVAPGSRSSPLAIAACSHPLATCIACFDERSLAFHAVGYGRGSRRPAVVITSSGTAVSNLLPAVVEASQDFVPLLVLTADRPPELQDTGANQAINQVNHFGSFVRFFFSLPPPTDHILARMVLTTVDSAVHLASSSPYGPVHINCPFREPLENSPRNWMTGCLKGLEAWMSNAKPFTSYIQVHHSSVHINSCDDQMAEVIKIIQGASKGLLLVGAIHEEDERWAATLLCQHLSWPVIADILSGLRMRNFLGSFTDIAEKFLFLDHLDNALLSDSVRAFMQPDVIIQVGSKVTSKRVYQMLEDCFPCSYIMVEEHPHRHDPAHIVTHRIQCSVIQFVNCLLKAQLPELSSNWTGLLRTLNLVVSREISSQICYESSLTEPHVVRAILESLSPEAALFIGNSMVIRDADMYGCNWVKCTHNILPSQFSLKLPFQSIWVTGNRGASGIDGLLSTSVGFAVGCNKRVLCMIGDISFLHDTNGLAILNQRIKRKPMTVIVINNHGGAIFSLLPVADKTARGLLDKFFYTSHSISIRELCMAHSVKHFCIQTKVQLQDALLACQSEDSDCVIEVESSIDANALFHRVPLCAPPTFVSVNGGSVTCYREGFILALTFEDGSVGYGEVAPLESDEESLSIVEDQLRFLVHVIEGVKISYLLPLLSGSFSSWIWSNLGIHAHSLSPSVRCGFEMAVLNAIAAMKDTNLVNVIYPLMDKERENSERSSTIRICALVDSVGGPAEIASIASDLVDEGFTTIKLKVARRLDPVEDAAVVKEVRKKVGSQIELRVDANRKWSYDEAVQFAFLVKPCKLQYIEEPVQSGDDIIRFSEETGLPVALDETIDNFQGNLLESLGKFAHTSVVAVVIKPSVVGGFETAAMIAKWAQQKGKMAVISSAYETGLGLCSYIQFSHFLDLQNAEICKATNKENGRHVAHGLGTYQWLKEDVMSEPLRIYRHLNSGMVEASIEDAHRVLQNFQLRQNTICRSYGGEQIQTYQLAVKCKHFSFTFKVQEVGRKTHDNVVLFLHGFLGTGRDWIPIMKAISGAARCIAVDLPGHGESKVQVNHTVEGEQDPRLSLHVIADALCELIKLTTHGKVALVGYSMGARIALYMSLRLSNKIEGSVIISGSPGLINAVARKIRIAKDDSRARFLVACGLQHFLDTWYSGELWDSLRGHPHFDQIVAARMGHGDVQALAKALSDLSVGRQPSLWEDLKQCKTPLLLIVGEKDQKFKKIASDMCNAIEYGSNHRDDLQGIVKVVVMPDCGHAIHIENPLPLIRAIRQFVKNM</sequence>
<keyword evidence="4" id="KW-0460">Magnesium</keyword>
<dbReference type="HAMAP" id="MF_01660">
    <property type="entry name" value="MenH"/>
    <property type="match status" value="1"/>
</dbReference>
<dbReference type="Pfam" id="PF16582">
    <property type="entry name" value="TPP_enzyme_M_2"/>
    <property type="match status" value="1"/>
</dbReference>
<accession>A0AAN8VKI6</accession>
<evidence type="ECO:0000313" key="9">
    <source>
        <dbReference type="EMBL" id="KAK6931406.1"/>
    </source>
</evidence>
<evidence type="ECO:0000256" key="3">
    <source>
        <dbReference type="ARBA" id="ARBA00022723"/>
    </source>
</evidence>
<feature type="domain" description="Mandelate racemase/muconate lactonizing enzyme C-terminal" evidence="8">
    <location>
        <begin position="1120"/>
        <end position="1216"/>
    </location>
</feature>
<dbReference type="SFLD" id="SFLDS00001">
    <property type="entry name" value="Enolase"/>
    <property type="match status" value="1"/>
</dbReference>
<comment type="caution">
    <text evidence="9">The sequence shown here is derived from an EMBL/GenBank/DDBJ whole genome shotgun (WGS) entry which is preliminary data.</text>
</comment>
<dbReference type="NCBIfam" id="TIGR00173">
    <property type="entry name" value="menD"/>
    <property type="match status" value="1"/>
</dbReference>
<dbReference type="InterPro" id="IPR004433">
    <property type="entry name" value="MenaQ_synth_MenD"/>
</dbReference>
<evidence type="ECO:0000256" key="6">
    <source>
        <dbReference type="ARBA" id="ARBA00023211"/>
    </source>
</evidence>
<dbReference type="InterPro" id="IPR029017">
    <property type="entry name" value="Enolase-like_N"/>
</dbReference>
<dbReference type="GO" id="GO:0030976">
    <property type="term" value="F:thiamine pyrophosphate binding"/>
    <property type="evidence" value="ECO:0007669"/>
    <property type="project" value="InterPro"/>
</dbReference>
<gene>
    <name evidence="9" type="ORF">RJ641_003199</name>
</gene>
<evidence type="ECO:0000256" key="7">
    <source>
        <dbReference type="ARBA" id="ARBA00023239"/>
    </source>
</evidence>
<dbReference type="GO" id="GO:0009234">
    <property type="term" value="P:menaquinone biosynthetic process"/>
    <property type="evidence" value="ECO:0007669"/>
    <property type="project" value="UniProtKB-KW"/>
</dbReference>
<dbReference type="Gene3D" id="3.40.50.1820">
    <property type="entry name" value="alpha/beta hydrolase"/>
    <property type="match status" value="1"/>
</dbReference>
<dbReference type="GO" id="GO:0046872">
    <property type="term" value="F:metal ion binding"/>
    <property type="evidence" value="ECO:0007669"/>
    <property type="project" value="UniProtKB-KW"/>
</dbReference>
<name>A0AAN8VKI6_9MAGN</name>
<keyword evidence="7" id="KW-0456">Lyase</keyword>
<dbReference type="Gene3D" id="3.30.390.10">
    <property type="entry name" value="Enolase-like, N-terminal domain"/>
    <property type="match status" value="1"/>
</dbReference>
<dbReference type="CDD" id="cd02009">
    <property type="entry name" value="TPP_SHCHC_synthase"/>
    <property type="match status" value="1"/>
</dbReference>
<dbReference type="InterPro" id="IPR000073">
    <property type="entry name" value="AB_hydrolase_1"/>
</dbReference>
<dbReference type="SUPFAM" id="SSF51604">
    <property type="entry name" value="Enolase C-terminal domain-like"/>
    <property type="match status" value="1"/>
</dbReference>
<dbReference type="PANTHER" id="PTHR42916">
    <property type="entry name" value="2-SUCCINYL-5-ENOLPYRUVYL-6-HYDROXY-3-CYCLOHEXENE-1-CARBOXYLATE SYNTHASE"/>
    <property type="match status" value="1"/>
</dbReference>
<dbReference type="InterPro" id="IPR029065">
    <property type="entry name" value="Enolase_C-like"/>
</dbReference>
<reference evidence="9 10" key="1">
    <citation type="submission" date="2023-12" db="EMBL/GenBank/DDBJ databases">
        <title>A high-quality genome assembly for Dillenia turbinata (Dilleniales).</title>
        <authorList>
            <person name="Chanderbali A."/>
        </authorList>
    </citation>
    <scope>NUCLEOTIDE SEQUENCE [LARGE SCALE GENOMIC DNA]</scope>
    <source>
        <strain evidence="9">LSX21</strain>
        <tissue evidence="9">Leaf</tissue>
    </source>
</reference>
<dbReference type="SUPFAM" id="SSF52518">
    <property type="entry name" value="Thiamin diphosphate-binding fold (THDP-binding)"/>
    <property type="match status" value="2"/>
</dbReference>
<evidence type="ECO:0000256" key="5">
    <source>
        <dbReference type="ARBA" id="ARBA00023052"/>
    </source>
</evidence>
<dbReference type="InterPro" id="IPR011766">
    <property type="entry name" value="TPP_enzyme_TPP-bd"/>
</dbReference>
<dbReference type="Gene3D" id="3.40.50.1220">
    <property type="entry name" value="TPP-binding domain"/>
    <property type="match status" value="1"/>
</dbReference>
<dbReference type="SUPFAM" id="SSF52467">
    <property type="entry name" value="DHS-like NAD/FAD-binding domain"/>
    <property type="match status" value="1"/>
</dbReference>
<proteinExistence type="inferred from homology"/>
<dbReference type="SFLD" id="SFLDF00009">
    <property type="entry name" value="o-succinylbenzoate_synthase"/>
    <property type="match status" value="1"/>
</dbReference>
<dbReference type="GO" id="GO:0070204">
    <property type="term" value="F:2-succinyl-5-enolpyruvyl-6-hydroxy-3-cyclohexene-1-carboxylic-acid synthase activity"/>
    <property type="evidence" value="ECO:0007669"/>
    <property type="project" value="InterPro"/>
</dbReference>
<dbReference type="PANTHER" id="PTHR42916:SF1">
    <property type="entry name" value="PROTEIN PHYLLO, CHLOROPLASTIC"/>
    <property type="match status" value="1"/>
</dbReference>
<dbReference type="InterPro" id="IPR032264">
    <property type="entry name" value="MenD_middle"/>
</dbReference>
<dbReference type="SFLD" id="SFLDG00180">
    <property type="entry name" value="muconate_cycloisomerase"/>
    <property type="match status" value="1"/>
</dbReference>
<dbReference type="SUPFAM" id="SSF53474">
    <property type="entry name" value="alpha/beta-Hydrolases"/>
    <property type="match status" value="1"/>
</dbReference>
<dbReference type="CDD" id="cd07037">
    <property type="entry name" value="TPP_PYR_MenD"/>
    <property type="match status" value="1"/>
</dbReference>
<dbReference type="InterPro" id="IPR029058">
    <property type="entry name" value="AB_hydrolase_fold"/>
</dbReference>
<keyword evidence="3" id="KW-0479">Metal-binding</keyword>
<dbReference type="Gene3D" id="3.40.50.970">
    <property type="match status" value="2"/>
</dbReference>
<protein>
    <submittedName>
        <fullName evidence="9">Thiamine pyrophosphate enzyme, C-terminal TPP-binding</fullName>
    </submittedName>
</protein>
<evidence type="ECO:0000256" key="2">
    <source>
        <dbReference type="ARBA" id="ARBA00022679"/>
    </source>
</evidence>
<dbReference type="EMBL" id="JBAMMX010000011">
    <property type="protein sequence ID" value="KAK6931406.1"/>
    <property type="molecule type" value="Genomic_DNA"/>
</dbReference>
<keyword evidence="1" id="KW-0474">Menaquinone biosynthesis</keyword>
<organism evidence="9 10">
    <name type="scientific">Dillenia turbinata</name>
    <dbReference type="NCBI Taxonomy" id="194707"/>
    <lineage>
        <taxon>Eukaryota</taxon>
        <taxon>Viridiplantae</taxon>
        <taxon>Streptophyta</taxon>
        <taxon>Embryophyta</taxon>
        <taxon>Tracheophyta</taxon>
        <taxon>Spermatophyta</taxon>
        <taxon>Magnoliopsida</taxon>
        <taxon>eudicotyledons</taxon>
        <taxon>Gunneridae</taxon>
        <taxon>Pentapetalae</taxon>
        <taxon>Dilleniales</taxon>
        <taxon>Dilleniaceae</taxon>
        <taxon>Dillenia</taxon>
    </lineage>
</organism>
<dbReference type="InterPro" id="IPR029035">
    <property type="entry name" value="DHS-like_NAD/FAD-binding_dom"/>
</dbReference>
<dbReference type="HAMAP" id="MF_01659">
    <property type="entry name" value="MenD"/>
    <property type="match status" value="1"/>
</dbReference>
<keyword evidence="10" id="KW-1185">Reference proteome</keyword>
<dbReference type="InterPro" id="IPR029061">
    <property type="entry name" value="THDP-binding"/>
</dbReference>
<dbReference type="NCBIfam" id="TIGR01927">
    <property type="entry name" value="menC_gam_Gplu"/>
    <property type="match status" value="1"/>
</dbReference>
<dbReference type="GO" id="GO:0009063">
    <property type="term" value="P:amino acid catabolic process"/>
    <property type="evidence" value="ECO:0007669"/>
    <property type="project" value="InterPro"/>
</dbReference>
<evidence type="ECO:0000313" key="10">
    <source>
        <dbReference type="Proteomes" id="UP001370490"/>
    </source>
</evidence>
<evidence type="ECO:0000256" key="4">
    <source>
        <dbReference type="ARBA" id="ARBA00022842"/>
    </source>
</evidence>
<keyword evidence="2" id="KW-0808">Transferase</keyword>
<dbReference type="InterPro" id="IPR018110">
    <property type="entry name" value="Mandel_Rmase/mucon_lact_enz_CS"/>
</dbReference>
<dbReference type="Pfam" id="PF02775">
    <property type="entry name" value="TPP_enzyme_C"/>
    <property type="match status" value="1"/>
</dbReference>
<dbReference type="InterPro" id="IPR022485">
    <property type="entry name" value="SHCHC_synthase_MenH"/>
</dbReference>
<dbReference type="Proteomes" id="UP001370490">
    <property type="component" value="Unassembled WGS sequence"/>
</dbReference>
<keyword evidence="6" id="KW-0464">Manganese</keyword>
<dbReference type="Pfam" id="PF13378">
    <property type="entry name" value="MR_MLE_C"/>
    <property type="match status" value="1"/>
</dbReference>
<dbReference type="InterPro" id="IPR036849">
    <property type="entry name" value="Enolase-like_C_sf"/>
</dbReference>
<dbReference type="PROSITE" id="PS00909">
    <property type="entry name" value="MR_MLE_2"/>
    <property type="match status" value="1"/>
</dbReference>
<dbReference type="Gene3D" id="3.20.20.120">
    <property type="entry name" value="Enolase-like C-terminal domain"/>
    <property type="match status" value="1"/>
</dbReference>
<dbReference type="InterPro" id="IPR012001">
    <property type="entry name" value="Thiamin_PyroP_enz_TPP-bd_dom"/>
</dbReference>